<feature type="non-terminal residue" evidence="1">
    <location>
        <position position="1"/>
    </location>
</feature>
<accession>A0A0B6YC31</accession>
<proteinExistence type="predicted"/>
<reference evidence="1" key="1">
    <citation type="submission" date="2014-12" db="EMBL/GenBank/DDBJ databases">
        <title>Insight into the proteome of Arion vulgaris.</title>
        <authorList>
            <person name="Aradska J."/>
            <person name="Bulat T."/>
            <person name="Smidak R."/>
            <person name="Sarate P."/>
            <person name="Gangsoo J."/>
            <person name="Sialana F."/>
            <person name="Bilban M."/>
            <person name="Lubec G."/>
        </authorList>
    </citation>
    <scope>NUCLEOTIDE SEQUENCE</scope>
    <source>
        <tissue evidence="1">Skin</tissue>
    </source>
</reference>
<sequence length="89" mass="9954">SIDCLESQQGSVIDVTKEVKLNPGLSDEENHSRFSFHDREDALHHVGGPVKFLAARKFCSNITEHVNIYKKHCCDQSNIEDTHSVSGCN</sequence>
<dbReference type="AlphaFoldDB" id="A0A0B6YC31"/>
<name>A0A0B6YC31_9EUPU</name>
<gene>
    <name evidence="1" type="primary">ORF21020</name>
</gene>
<evidence type="ECO:0000313" key="1">
    <source>
        <dbReference type="EMBL" id="CEK53693.1"/>
    </source>
</evidence>
<dbReference type="EMBL" id="HACG01006828">
    <property type="protein sequence ID" value="CEK53693.1"/>
    <property type="molecule type" value="Transcribed_RNA"/>
</dbReference>
<feature type="non-terminal residue" evidence="1">
    <location>
        <position position="89"/>
    </location>
</feature>
<organism evidence="1">
    <name type="scientific">Arion vulgaris</name>
    <dbReference type="NCBI Taxonomy" id="1028688"/>
    <lineage>
        <taxon>Eukaryota</taxon>
        <taxon>Metazoa</taxon>
        <taxon>Spiralia</taxon>
        <taxon>Lophotrochozoa</taxon>
        <taxon>Mollusca</taxon>
        <taxon>Gastropoda</taxon>
        <taxon>Heterobranchia</taxon>
        <taxon>Euthyneura</taxon>
        <taxon>Panpulmonata</taxon>
        <taxon>Eupulmonata</taxon>
        <taxon>Stylommatophora</taxon>
        <taxon>Helicina</taxon>
        <taxon>Arionoidea</taxon>
        <taxon>Arionidae</taxon>
        <taxon>Arion</taxon>
    </lineage>
</organism>
<protein>
    <submittedName>
        <fullName evidence="1">Uncharacterized protein</fullName>
    </submittedName>
</protein>